<proteinExistence type="predicted"/>
<feature type="region of interest" description="Disordered" evidence="1">
    <location>
        <begin position="360"/>
        <end position="388"/>
    </location>
</feature>
<keyword evidence="3" id="KW-1185">Reference proteome</keyword>
<evidence type="ECO:0000313" key="2">
    <source>
        <dbReference type="EMBL" id="PIL30566.1"/>
    </source>
</evidence>
<reference evidence="2 3" key="1">
    <citation type="journal article" date="2015" name="Sci. Rep.">
        <title>Chromosome-level genome map provides insights into diverse defense mechanisms in the medicinal fungus Ganoderma sinense.</title>
        <authorList>
            <person name="Zhu Y."/>
            <person name="Xu J."/>
            <person name="Sun C."/>
            <person name="Zhou S."/>
            <person name="Xu H."/>
            <person name="Nelson D.R."/>
            <person name="Qian J."/>
            <person name="Song J."/>
            <person name="Luo H."/>
            <person name="Xiang L."/>
            <person name="Li Y."/>
            <person name="Xu Z."/>
            <person name="Ji A."/>
            <person name="Wang L."/>
            <person name="Lu S."/>
            <person name="Hayward A."/>
            <person name="Sun W."/>
            <person name="Li X."/>
            <person name="Schwartz D.C."/>
            <person name="Wang Y."/>
            <person name="Chen S."/>
        </authorList>
    </citation>
    <scope>NUCLEOTIDE SEQUENCE [LARGE SCALE GENOMIC DNA]</scope>
    <source>
        <strain evidence="2 3">ZZ0214-1</strain>
    </source>
</reference>
<evidence type="ECO:0000313" key="3">
    <source>
        <dbReference type="Proteomes" id="UP000230002"/>
    </source>
</evidence>
<dbReference type="EMBL" id="AYKW01000014">
    <property type="protein sequence ID" value="PIL30566.1"/>
    <property type="molecule type" value="Genomic_DNA"/>
</dbReference>
<name>A0A2G8S9X2_9APHY</name>
<sequence>MLMSRTSRHIWIASRRKVVPPAPECPSSLSEPQYASLLFERTCQTCNATRSMNVDYAAFVRLCNNCWGARVKRGSVLAYNSGLYNDTDFMKLVFNLLPAAPYEVYKPFLPNPLAGMAAERPITQNGHMFYHESEFDNIVDGYRKLRSGLSTGSMKQFLIQHRNDTRVRLTFSKNLLEWENQTRVSRSEDLKQAKSERRTAIEEKLRDLGFNPEDFPFRNKEFDKMLDQPRSLTPRIWNNIRPKLLELLRAERERRETAAFNQAWGLRLFGVREHYRRFLDSRRDLDVWERMVFPSFDEMKNTPAMANLLFSGQATEQVSREQFASIEPEIMVDVADAIARVRSKLVKLLRVKAASAATEETSMSATRSNCKNKGKARAESHNDTGEDVEEDKALLEHLSSLFVCEHLLCKFSQAAGSPVLMSFFGVLEHQSLHSVTHGTWDDIAVAPAEPSWRARMPDLLDAIGLPQDSKLSAVREHILSGTARCKASGCENVVPGLGRGVGVLAEGALFCNMLRHVSRPTGVDATTMQPVYGRHHITFDPLPQNSPYGDMLLDPGFMLDAALPLVNAGGYIAGHDPLP</sequence>
<dbReference type="AlphaFoldDB" id="A0A2G8S9X2"/>
<dbReference type="STRING" id="1077348.A0A2G8S9X2"/>
<dbReference type="OrthoDB" id="2751682at2759"/>
<protein>
    <submittedName>
        <fullName evidence="2">Uncharacterized protein</fullName>
    </submittedName>
</protein>
<organism evidence="2 3">
    <name type="scientific">Ganoderma sinense ZZ0214-1</name>
    <dbReference type="NCBI Taxonomy" id="1077348"/>
    <lineage>
        <taxon>Eukaryota</taxon>
        <taxon>Fungi</taxon>
        <taxon>Dikarya</taxon>
        <taxon>Basidiomycota</taxon>
        <taxon>Agaricomycotina</taxon>
        <taxon>Agaricomycetes</taxon>
        <taxon>Polyporales</taxon>
        <taxon>Polyporaceae</taxon>
        <taxon>Ganoderma</taxon>
    </lineage>
</organism>
<evidence type="ECO:0000256" key="1">
    <source>
        <dbReference type="SAM" id="MobiDB-lite"/>
    </source>
</evidence>
<dbReference type="Proteomes" id="UP000230002">
    <property type="component" value="Unassembled WGS sequence"/>
</dbReference>
<comment type="caution">
    <text evidence="2">The sequence shown here is derived from an EMBL/GenBank/DDBJ whole genome shotgun (WGS) entry which is preliminary data.</text>
</comment>
<gene>
    <name evidence="2" type="ORF">GSI_07266</name>
</gene>
<accession>A0A2G8S9X2</accession>